<reference evidence="1 2" key="1">
    <citation type="submission" date="2020-08" db="EMBL/GenBank/DDBJ databases">
        <title>Genomic Encyclopedia of Type Strains, Phase IV (KMG-IV): sequencing the most valuable type-strain genomes for metagenomic binning, comparative biology and taxonomic classification.</title>
        <authorList>
            <person name="Goeker M."/>
        </authorList>
    </citation>
    <scope>NUCLEOTIDE SEQUENCE [LARGE SCALE GENOMIC DNA]</scope>
    <source>
        <strain evidence="1 2">DSM 28760</strain>
    </source>
</reference>
<organism evidence="1 2">
    <name type="scientific">Pseudochelatococcus contaminans</name>
    <dbReference type="NCBI Taxonomy" id="1538103"/>
    <lineage>
        <taxon>Bacteria</taxon>
        <taxon>Pseudomonadati</taxon>
        <taxon>Pseudomonadota</taxon>
        <taxon>Alphaproteobacteria</taxon>
        <taxon>Hyphomicrobiales</taxon>
        <taxon>Chelatococcaceae</taxon>
        <taxon>Pseudochelatococcus</taxon>
    </lineage>
</organism>
<protein>
    <submittedName>
        <fullName evidence="1">Uncharacterized protein</fullName>
    </submittedName>
</protein>
<name>A0A7W5Z803_9HYPH</name>
<gene>
    <name evidence="1" type="ORF">FHS81_003269</name>
</gene>
<keyword evidence="2" id="KW-1185">Reference proteome</keyword>
<proteinExistence type="predicted"/>
<accession>A0A7W5Z803</accession>
<sequence length="93" mass="10253">MDDPVPDSVDCVEPETLQRGRNPFQRFAGTIEFDRTPLVGFSMPKTAFASSGPKALIRTLEHFVCFSRHAEDAELEAGTAGVKNKYLHSCPVI</sequence>
<dbReference type="AlphaFoldDB" id="A0A7W5Z803"/>
<evidence type="ECO:0000313" key="1">
    <source>
        <dbReference type="EMBL" id="MBB3811156.1"/>
    </source>
</evidence>
<dbReference type="EMBL" id="JACICC010000012">
    <property type="protein sequence ID" value="MBB3811156.1"/>
    <property type="molecule type" value="Genomic_DNA"/>
</dbReference>
<evidence type="ECO:0000313" key="2">
    <source>
        <dbReference type="Proteomes" id="UP000537592"/>
    </source>
</evidence>
<comment type="caution">
    <text evidence="1">The sequence shown here is derived from an EMBL/GenBank/DDBJ whole genome shotgun (WGS) entry which is preliminary data.</text>
</comment>
<dbReference type="Proteomes" id="UP000537592">
    <property type="component" value="Unassembled WGS sequence"/>
</dbReference>